<dbReference type="STRING" id="1838280.A6M21_04725"/>
<evidence type="ECO:0000313" key="3">
    <source>
        <dbReference type="EMBL" id="OAT85798.1"/>
    </source>
</evidence>
<sequence>MTGQLSRITNLWSKITVHSGHHVSRVVIESVRPLDCRAEETSPGRQITLTARHARANMDCQAIDVYDGLVEQVEIADDGNDQVTIRININHAVPWQMKSEPGMPGRTVLILSRAHLPAIFQSIILVLDPGHGGTDSGGRGPVDLLEKNVVLSMAAALEKVFTPLNVQIHCTRREDRELPVRDRYDFASRRKAHFYIGLHTHHSRDENAAGLAVYYNPAAPGSQLLARLAAEELVRKIKRPFRGISPDRQLSPLGGIPGITVEPVAISNWVEEGLLRNPTFYDKIALGVFNGLRRYIIESPYGNNARRKQKN</sequence>
<evidence type="ECO:0000259" key="2">
    <source>
        <dbReference type="SMART" id="SM00646"/>
    </source>
</evidence>
<dbReference type="OrthoDB" id="9813450at2"/>
<feature type="domain" description="MurNAc-LAA" evidence="2">
    <location>
        <begin position="184"/>
        <end position="293"/>
    </location>
</feature>
<proteinExistence type="predicted"/>
<organism evidence="3 4">
    <name type="scientific">Desulfotomaculum copahuensis</name>
    <dbReference type="NCBI Taxonomy" id="1838280"/>
    <lineage>
        <taxon>Bacteria</taxon>
        <taxon>Bacillati</taxon>
        <taxon>Bacillota</taxon>
        <taxon>Clostridia</taxon>
        <taxon>Eubacteriales</taxon>
        <taxon>Desulfotomaculaceae</taxon>
        <taxon>Desulfotomaculum</taxon>
    </lineage>
</organism>
<dbReference type="RefSeq" id="WP_066666538.1">
    <property type="nucleotide sequence ID" value="NZ_LYVF01000047.1"/>
</dbReference>
<dbReference type="SMART" id="SM00646">
    <property type="entry name" value="Ami_3"/>
    <property type="match status" value="1"/>
</dbReference>
<dbReference type="Gene3D" id="3.40.630.40">
    <property type="entry name" value="Zn-dependent exopeptidases"/>
    <property type="match status" value="1"/>
</dbReference>
<comment type="caution">
    <text evidence="3">The sequence shown here is derived from an EMBL/GenBank/DDBJ whole genome shotgun (WGS) entry which is preliminary data.</text>
</comment>
<dbReference type="GO" id="GO:0008745">
    <property type="term" value="F:N-acetylmuramoyl-L-alanine amidase activity"/>
    <property type="evidence" value="ECO:0007669"/>
    <property type="project" value="InterPro"/>
</dbReference>
<dbReference type="Pfam" id="PF01520">
    <property type="entry name" value="Amidase_3"/>
    <property type="match status" value="1"/>
</dbReference>
<dbReference type="CDD" id="cd02696">
    <property type="entry name" value="MurNAc-LAA"/>
    <property type="match status" value="1"/>
</dbReference>
<name>A0A1B7LHR5_9FIRM</name>
<dbReference type="GO" id="GO:0030288">
    <property type="term" value="C:outer membrane-bounded periplasmic space"/>
    <property type="evidence" value="ECO:0007669"/>
    <property type="project" value="TreeGrafter"/>
</dbReference>
<dbReference type="Proteomes" id="UP000078532">
    <property type="component" value="Unassembled WGS sequence"/>
</dbReference>
<dbReference type="GO" id="GO:0009253">
    <property type="term" value="P:peptidoglycan catabolic process"/>
    <property type="evidence" value="ECO:0007669"/>
    <property type="project" value="InterPro"/>
</dbReference>
<dbReference type="PANTHER" id="PTHR30404">
    <property type="entry name" value="N-ACETYLMURAMOYL-L-ALANINE AMIDASE"/>
    <property type="match status" value="1"/>
</dbReference>
<accession>A0A1B7LHR5</accession>
<gene>
    <name evidence="3" type="ORF">A6M21_04725</name>
</gene>
<dbReference type="InterPro" id="IPR050695">
    <property type="entry name" value="N-acetylmuramoyl_amidase_3"/>
</dbReference>
<evidence type="ECO:0000256" key="1">
    <source>
        <dbReference type="ARBA" id="ARBA00022801"/>
    </source>
</evidence>
<dbReference type="EMBL" id="LYVF01000047">
    <property type="protein sequence ID" value="OAT85798.1"/>
    <property type="molecule type" value="Genomic_DNA"/>
</dbReference>
<protein>
    <recommendedName>
        <fullName evidence="2">MurNAc-LAA domain-containing protein</fullName>
    </recommendedName>
</protein>
<reference evidence="3 4" key="1">
    <citation type="submission" date="2016-04" db="EMBL/GenBank/DDBJ databases">
        <authorList>
            <person name="Evans L.H."/>
            <person name="Alamgir A."/>
            <person name="Owens N."/>
            <person name="Weber N.D."/>
            <person name="Virtaneva K."/>
            <person name="Barbian K."/>
            <person name="Babar A."/>
            <person name="Rosenke K."/>
        </authorList>
    </citation>
    <scope>NUCLEOTIDE SEQUENCE [LARGE SCALE GENOMIC DNA]</scope>
    <source>
        <strain evidence="3 4">LMa1</strain>
    </source>
</reference>
<keyword evidence="1" id="KW-0378">Hydrolase</keyword>
<dbReference type="AlphaFoldDB" id="A0A1B7LHR5"/>
<keyword evidence="4" id="KW-1185">Reference proteome</keyword>
<dbReference type="PANTHER" id="PTHR30404:SF0">
    <property type="entry name" value="N-ACETYLMURAMOYL-L-ALANINE AMIDASE AMIC"/>
    <property type="match status" value="1"/>
</dbReference>
<dbReference type="SUPFAM" id="SSF53187">
    <property type="entry name" value="Zn-dependent exopeptidases"/>
    <property type="match status" value="1"/>
</dbReference>
<dbReference type="InterPro" id="IPR002508">
    <property type="entry name" value="MurNAc-LAA_cat"/>
</dbReference>
<evidence type="ECO:0000313" key="4">
    <source>
        <dbReference type="Proteomes" id="UP000078532"/>
    </source>
</evidence>